<sequence length="753" mass="85211">MQRFCSLFTRTVAAPKRLHRWSRNDARPLHVSAASKQAVTDRQTLPKVAGDGEGFSFDLDYESEVVDHLVDAEMLDAAVKAHSWPDVRNIASKSLQASNIDPRLAASLLEVDFKENILDIRQAIEIYRGLAKNANLEQLPITALFYIAHLIITSNESNVEVTEKVLAELLRRWSLVDGVGPEGHFPGTWTTLRLVQHLYTKDASIAASYFRQMVILRPLWPSRAMRLPTTINDLGTVISIFTIRCCIGWRWWRRAYNVARDLLEVADQMDNATAAVVRRVLHELVDSQISGATSKFELQLSGALLCSIAQHSTLQPVRASLLRRFYEACTPTETKHPEVMSRVYLFLESLNRKGKSIVYQPPRGASLLTLLSYYQQTGDQKAARLLLSVTHKHFTMMGPTRLTRYVSLLAQFPFATEAREVYTFCEYSPRPEIRLIMRNPSVAKKLVSLFASMAEAAHQRSLKSEDDAERHMAAAKGFMTFAQHVVNKFRHRSTLLERWDHFALTTLARINFEIGFFGIGLRAMEIVSKRKDILPDEFDITILIHTLATGDPRSAFELVKYMIEKEFEPNEVAYGTVVSQAMKHGDFALVQEVRALASERGHTLRDPRVLGAVCWHSISESSLANVSIAETETRLRFILDILGPPTSTETVFRQRTLGERAVSVALRVGNPRLAYALWKRCLGDRISTLKPDGKPLSDKDIKLRLRILQKLKNREAKGKMVLQHHKESLQVDGNPQPVPWSNTTSVVGRRGRR</sequence>
<dbReference type="HOGENOM" id="CLU_369650_0_0_1"/>
<dbReference type="OrthoDB" id="185373at2759"/>
<proteinExistence type="predicted"/>
<dbReference type="eggNOG" id="ENOG502SSBG">
    <property type="taxonomic scope" value="Eukaryota"/>
</dbReference>
<feature type="region of interest" description="Disordered" evidence="1">
    <location>
        <begin position="730"/>
        <end position="753"/>
    </location>
</feature>
<dbReference type="InParanoid" id="G4T5X0"/>
<dbReference type="EMBL" id="CAFZ01000005">
    <property type="protein sequence ID" value="CCA66721.1"/>
    <property type="molecule type" value="Genomic_DNA"/>
</dbReference>
<dbReference type="STRING" id="1109443.G4T5X0"/>
<dbReference type="Gene3D" id="1.25.40.10">
    <property type="entry name" value="Tetratricopeptide repeat domain"/>
    <property type="match status" value="1"/>
</dbReference>
<evidence type="ECO:0000256" key="1">
    <source>
        <dbReference type="SAM" id="MobiDB-lite"/>
    </source>
</evidence>
<name>G4T5X0_SERID</name>
<dbReference type="AlphaFoldDB" id="G4T5X0"/>
<protein>
    <submittedName>
        <fullName evidence="2">Uncharacterized protein</fullName>
    </submittedName>
</protein>
<dbReference type="InterPro" id="IPR011990">
    <property type="entry name" value="TPR-like_helical_dom_sf"/>
</dbReference>
<comment type="caution">
    <text evidence="2">The sequence shown here is derived from an EMBL/GenBank/DDBJ whole genome shotgun (WGS) entry which is preliminary data.</text>
</comment>
<gene>
    <name evidence="2" type="ORF">PIIN_00402</name>
</gene>
<evidence type="ECO:0000313" key="3">
    <source>
        <dbReference type="Proteomes" id="UP000007148"/>
    </source>
</evidence>
<dbReference type="Proteomes" id="UP000007148">
    <property type="component" value="Unassembled WGS sequence"/>
</dbReference>
<accession>G4T5X0</accession>
<reference evidence="2 3" key="1">
    <citation type="journal article" date="2011" name="PLoS Pathog.">
        <title>Endophytic Life Strategies Decoded by Genome and Transcriptome Analyses of the Mutualistic Root Symbiont Piriformospora indica.</title>
        <authorList>
            <person name="Zuccaro A."/>
            <person name="Lahrmann U."/>
            <person name="Guldener U."/>
            <person name="Langen G."/>
            <person name="Pfiffi S."/>
            <person name="Biedenkopf D."/>
            <person name="Wong P."/>
            <person name="Samans B."/>
            <person name="Grimm C."/>
            <person name="Basiewicz M."/>
            <person name="Murat C."/>
            <person name="Martin F."/>
            <person name="Kogel K.H."/>
        </authorList>
    </citation>
    <scope>NUCLEOTIDE SEQUENCE [LARGE SCALE GENOMIC DNA]</scope>
    <source>
        <strain evidence="2 3">DSM 11827</strain>
    </source>
</reference>
<organism evidence="2 3">
    <name type="scientific">Serendipita indica (strain DSM 11827)</name>
    <name type="common">Root endophyte fungus</name>
    <name type="synonym">Piriformospora indica</name>
    <dbReference type="NCBI Taxonomy" id="1109443"/>
    <lineage>
        <taxon>Eukaryota</taxon>
        <taxon>Fungi</taxon>
        <taxon>Dikarya</taxon>
        <taxon>Basidiomycota</taxon>
        <taxon>Agaricomycotina</taxon>
        <taxon>Agaricomycetes</taxon>
        <taxon>Sebacinales</taxon>
        <taxon>Serendipitaceae</taxon>
        <taxon>Serendipita</taxon>
    </lineage>
</organism>
<keyword evidence="3" id="KW-1185">Reference proteome</keyword>
<evidence type="ECO:0000313" key="2">
    <source>
        <dbReference type="EMBL" id="CCA66721.1"/>
    </source>
</evidence>